<evidence type="ECO:0000313" key="3">
    <source>
        <dbReference type="EMBL" id="CAF0966481.1"/>
    </source>
</evidence>
<evidence type="ECO:0000313" key="4">
    <source>
        <dbReference type="EMBL" id="CAF1017153.1"/>
    </source>
</evidence>
<reference evidence="5" key="1">
    <citation type="submission" date="2021-02" db="EMBL/GenBank/DDBJ databases">
        <authorList>
            <person name="Nowell W R."/>
        </authorList>
    </citation>
    <scope>NUCLEOTIDE SEQUENCE</scope>
</reference>
<evidence type="ECO:0000313" key="5">
    <source>
        <dbReference type="EMBL" id="CAF1158086.1"/>
    </source>
</evidence>
<dbReference type="Proteomes" id="UP000663889">
    <property type="component" value="Unassembled WGS sequence"/>
</dbReference>
<proteinExistence type="predicted"/>
<keyword evidence="1" id="KW-1133">Transmembrane helix</keyword>
<dbReference type="EMBL" id="CAJNOU010000343">
    <property type="protein sequence ID" value="CAF0966481.1"/>
    <property type="molecule type" value="Genomic_DNA"/>
</dbReference>
<name>A0A814T7B7_9BILA</name>
<dbReference type="EMBL" id="CAJNOO010001473">
    <property type="protein sequence ID" value="CAF1158086.1"/>
    <property type="molecule type" value="Genomic_DNA"/>
</dbReference>
<dbReference type="EMBL" id="CAJNOH010000369">
    <property type="protein sequence ID" value="CAF1017153.1"/>
    <property type="molecule type" value="Genomic_DNA"/>
</dbReference>
<sequence length="120" mass="12994">MNPLNLLFLYLLTLIPITNGLICVSCDGSTNSGCNDPYNPSTSGDLPVPYNTYCAKVVYSTYVERIAGGRSCTSGHSGDSIVYCCSNKDYCNGTTRHISSITITLTLVTFLMILKGIMLF</sequence>
<feature type="chain" id="PRO_5036225973" evidence="2">
    <location>
        <begin position="21"/>
        <end position="120"/>
    </location>
</feature>
<keyword evidence="1" id="KW-0472">Membrane</keyword>
<dbReference type="Proteomes" id="UP000663854">
    <property type="component" value="Unassembled WGS sequence"/>
</dbReference>
<evidence type="ECO:0000256" key="1">
    <source>
        <dbReference type="SAM" id="Phobius"/>
    </source>
</evidence>
<comment type="caution">
    <text evidence="5">The sequence shown here is derived from an EMBL/GenBank/DDBJ whole genome shotgun (WGS) entry which is preliminary data.</text>
</comment>
<evidence type="ECO:0000256" key="2">
    <source>
        <dbReference type="SAM" id="SignalP"/>
    </source>
</evidence>
<dbReference type="AlphaFoldDB" id="A0A814T7B7"/>
<gene>
    <name evidence="4" type="ORF">PYM288_LOCUS15423</name>
    <name evidence="5" type="ORF">RFH988_LOCUS22287</name>
    <name evidence="3" type="ORF">SEV965_LOCUS9015</name>
</gene>
<evidence type="ECO:0000313" key="6">
    <source>
        <dbReference type="Proteomes" id="UP000663882"/>
    </source>
</evidence>
<accession>A0A814T7B7</accession>
<feature type="transmembrane region" description="Helical" evidence="1">
    <location>
        <begin position="97"/>
        <end position="114"/>
    </location>
</feature>
<protein>
    <submittedName>
        <fullName evidence="5">Uncharacterized protein</fullName>
    </submittedName>
</protein>
<organism evidence="5 6">
    <name type="scientific">Rotaria sordida</name>
    <dbReference type="NCBI Taxonomy" id="392033"/>
    <lineage>
        <taxon>Eukaryota</taxon>
        <taxon>Metazoa</taxon>
        <taxon>Spiralia</taxon>
        <taxon>Gnathifera</taxon>
        <taxon>Rotifera</taxon>
        <taxon>Eurotatoria</taxon>
        <taxon>Bdelloidea</taxon>
        <taxon>Philodinida</taxon>
        <taxon>Philodinidae</taxon>
        <taxon>Rotaria</taxon>
    </lineage>
</organism>
<keyword evidence="1" id="KW-0812">Transmembrane</keyword>
<dbReference type="Proteomes" id="UP000663882">
    <property type="component" value="Unassembled WGS sequence"/>
</dbReference>
<dbReference type="OrthoDB" id="9984436at2759"/>
<keyword evidence="2" id="KW-0732">Signal</keyword>
<feature type="signal peptide" evidence="2">
    <location>
        <begin position="1"/>
        <end position="20"/>
    </location>
</feature>